<name>A0ABP7HB10_9FLAO</name>
<dbReference type="Gene3D" id="3.40.50.150">
    <property type="entry name" value="Vaccinia Virus protein VP39"/>
    <property type="match status" value="1"/>
</dbReference>
<gene>
    <name evidence="1" type="ORF">GCM10022271_17600</name>
</gene>
<dbReference type="EMBL" id="BAABBI010000002">
    <property type="protein sequence ID" value="GAA3785566.1"/>
    <property type="molecule type" value="Genomic_DNA"/>
</dbReference>
<evidence type="ECO:0008006" key="3">
    <source>
        <dbReference type="Google" id="ProtNLM"/>
    </source>
</evidence>
<evidence type="ECO:0000313" key="1">
    <source>
        <dbReference type="EMBL" id="GAA3785566.1"/>
    </source>
</evidence>
<dbReference type="Pfam" id="PF13489">
    <property type="entry name" value="Methyltransf_23"/>
    <property type="match status" value="1"/>
</dbReference>
<proteinExistence type="predicted"/>
<dbReference type="SUPFAM" id="SSF53335">
    <property type="entry name" value="S-adenosyl-L-methionine-dependent methyltransferases"/>
    <property type="match status" value="1"/>
</dbReference>
<keyword evidence="2" id="KW-1185">Reference proteome</keyword>
<reference evidence="2" key="1">
    <citation type="journal article" date="2019" name="Int. J. Syst. Evol. Microbiol.">
        <title>The Global Catalogue of Microorganisms (GCM) 10K type strain sequencing project: providing services to taxonomists for standard genome sequencing and annotation.</title>
        <authorList>
            <consortium name="The Broad Institute Genomics Platform"/>
            <consortium name="The Broad Institute Genome Sequencing Center for Infectious Disease"/>
            <person name="Wu L."/>
            <person name="Ma J."/>
        </authorList>
    </citation>
    <scope>NUCLEOTIDE SEQUENCE [LARGE SCALE GENOMIC DNA]</scope>
    <source>
        <strain evidence="2">JCM 17525</strain>
    </source>
</reference>
<organism evidence="1 2">
    <name type="scientific">Corallibacter vietnamensis</name>
    <dbReference type="NCBI Taxonomy" id="904130"/>
    <lineage>
        <taxon>Bacteria</taxon>
        <taxon>Pseudomonadati</taxon>
        <taxon>Bacteroidota</taxon>
        <taxon>Flavobacteriia</taxon>
        <taxon>Flavobacteriales</taxon>
        <taxon>Flavobacteriaceae</taxon>
        <taxon>Corallibacter</taxon>
    </lineage>
</organism>
<dbReference type="InterPro" id="IPR029063">
    <property type="entry name" value="SAM-dependent_MTases_sf"/>
</dbReference>
<evidence type="ECO:0000313" key="2">
    <source>
        <dbReference type="Proteomes" id="UP001501456"/>
    </source>
</evidence>
<accession>A0ABP7HB10</accession>
<dbReference type="RefSeq" id="WP_344729532.1">
    <property type="nucleotide sequence ID" value="NZ_BAABBI010000002.1"/>
</dbReference>
<sequence>MDLTELSEHQKDASLSRHPWEKARLAFVLKKIKKHIPNNDSPVILDIGCGDTFVAEGLHDKMPNAIIFCVDIAFTDDQMLYYSEKYNNKNIYVFNSLENALTKINTDITFVLALDVMEHVENDMAFLRNIISIDLFTKDTQFFITVPAFQRLFTNHDIILGHYRRYNNKTLEKVTTQAGLKTVFKGYFFTSLLLPRFLIKLKEMFIKPKNSTTQVAEWRSSAFVTSVFKNTLIFDFMLSTFLENFHLKPIGLSNYIICKKHV</sequence>
<dbReference type="Proteomes" id="UP001501456">
    <property type="component" value="Unassembled WGS sequence"/>
</dbReference>
<comment type="caution">
    <text evidence="1">The sequence shown here is derived from an EMBL/GenBank/DDBJ whole genome shotgun (WGS) entry which is preliminary data.</text>
</comment>
<protein>
    <recommendedName>
        <fullName evidence="3">Methyltransferase domain-containing protein</fullName>
    </recommendedName>
</protein>